<dbReference type="Proteomes" id="UP000792457">
    <property type="component" value="Unassembled WGS sequence"/>
</dbReference>
<comment type="caution">
    <text evidence="1">The sequence shown here is derived from an EMBL/GenBank/DDBJ whole genome shotgun (WGS) entry which is preliminary data.</text>
</comment>
<reference evidence="1" key="1">
    <citation type="submission" date="2013-04" db="EMBL/GenBank/DDBJ databases">
        <authorList>
            <person name="Qu J."/>
            <person name="Murali S.C."/>
            <person name="Bandaranaike D."/>
            <person name="Bellair M."/>
            <person name="Blankenburg K."/>
            <person name="Chao H."/>
            <person name="Dinh H."/>
            <person name="Doddapaneni H."/>
            <person name="Downs B."/>
            <person name="Dugan-Rocha S."/>
            <person name="Elkadiri S."/>
            <person name="Gnanaolivu R.D."/>
            <person name="Hernandez B."/>
            <person name="Javaid M."/>
            <person name="Jayaseelan J.C."/>
            <person name="Lee S."/>
            <person name="Li M."/>
            <person name="Ming W."/>
            <person name="Munidasa M."/>
            <person name="Muniz J."/>
            <person name="Nguyen L."/>
            <person name="Ongeri F."/>
            <person name="Osuji N."/>
            <person name="Pu L.-L."/>
            <person name="Puazo M."/>
            <person name="Qu C."/>
            <person name="Quiroz J."/>
            <person name="Raj R."/>
            <person name="Weissenberger G."/>
            <person name="Xin Y."/>
            <person name="Zou X."/>
            <person name="Han Y."/>
            <person name="Richards S."/>
            <person name="Worley K."/>
            <person name="Muzny D."/>
            <person name="Gibbs R."/>
        </authorList>
    </citation>
    <scope>NUCLEOTIDE SEQUENCE</scope>
    <source>
        <strain evidence="1">Sampled in the wild</strain>
    </source>
</reference>
<gene>
    <name evidence="1" type="ORF">J437_LFUL013709</name>
</gene>
<organism evidence="1 2">
    <name type="scientific">Ladona fulva</name>
    <name type="common">Scarce chaser dragonfly</name>
    <name type="synonym">Libellula fulva</name>
    <dbReference type="NCBI Taxonomy" id="123851"/>
    <lineage>
        <taxon>Eukaryota</taxon>
        <taxon>Metazoa</taxon>
        <taxon>Ecdysozoa</taxon>
        <taxon>Arthropoda</taxon>
        <taxon>Hexapoda</taxon>
        <taxon>Insecta</taxon>
        <taxon>Pterygota</taxon>
        <taxon>Palaeoptera</taxon>
        <taxon>Odonata</taxon>
        <taxon>Epiprocta</taxon>
        <taxon>Anisoptera</taxon>
        <taxon>Libelluloidea</taxon>
        <taxon>Libellulidae</taxon>
        <taxon>Ladona</taxon>
    </lineage>
</organism>
<evidence type="ECO:0000313" key="1">
    <source>
        <dbReference type="EMBL" id="KAG8233663.1"/>
    </source>
</evidence>
<accession>A0A8K0KG11</accession>
<sequence>MAARRPFGQNHLSVYIDGTQRLSACLKFPSLTDPYIYCRIGSIVQRSGVVGGKKTAGKSADKDDKESDGLILPKAIYSSLNYLVPSYLGLPSLVQSSYQSQQDPHVKSVPAGAQDTIWGPATSLRGHLGQVALFHDCLSGHQIKTLHCSGPDFWAINAVDDTMELTDLTNKLVLCYSPSACWNHSCPDLAPGGKHSG</sequence>
<reference evidence="1" key="2">
    <citation type="submission" date="2017-10" db="EMBL/GenBank/DDBJ databases">
        <title>Ladona fulva Genome sequencing and assembly.</title>
        <authorList>
            <person name="Murali S."/>
            <person name="Richards S."/>
            <person name="Bandaranaike D."/>
            <person name="Bellair M."/>
            <person name="Blankenburg K."/>
            <person name="Chao H."/>
            <person name="Dinh H."/>
            <person name="Doddapaneni H."/>
            <person name="Dugan-Rocha S."/>
            <person name="Elkadiri S."/>
            <person name="Gnanaolivu R."/>
            <person name="Hernandez B."/>
            <person name="Skinner E."/>
            <person name="Javaid M."/>
            <person name="Lee S."/>
            <person name="Li M."/>
            <person name="Ming W."/>
            <person name="Munidasa M."/>
            <person name="Muniz J."/>
            <person name="Nguyen L."/>
            <person name="Hughes D."/>
            <person name="Osuji N."/>
            <person name="Pu L.-L."/>
            <person name="Puazo M."/>
            <person name="Qu C."/>
            <person name="Quiroz J."/>
            <person name="Raj R."/>
            <person name="Weissenberger G."/>
            <person name="Xin Y."/>
            <person name="Zou X."/>
            <person name="Han Y."/>
            <person name="Worley K."/>
            <person name="Muzny D."/>
            <person name="Gibbs R."/>
        </authorList>
    </citation>
    <scope>NUCLEOTIDE SEQUENCE</scope>
    <source>
        <strain evidence="1">Sampled in the wild</strain>
    </source>
</reference>
<protein>
    <submittedName>
        <fullName evidence="1">Uncharacterized protein</fullName>
    </submittedName>
</protein>
<proteinExistence type="predicted"/>
<dbReference type="OrthoDB" id="26681at2759"/>
<dbReference type="AlphaFoldDB" id="A0A8K0KG11"/>
<feature type="non-terminal residue" evidence="1">
    <location>
        <position position="197"/>
    </location>
</feature>
<keyword evidence="2" id="KW-1185">Reference proteome</keyword>
<dbReference type="EMBL" id="KZ308734">
    <property type="protein sequence ID" value="KAG8233663.1"/>
    <property type="molecule type" value="Genomic_DNA"/>
</dbReference>
<evidence type="ECO:0000313" key="2">
    <source>
        <dbReference type="Proteomes" id="UP000792457"/>
    </source>
</evidence>
<name>A0A8K0KG11_LADFU</name>